<name>A0A2Z7AEG0_9LAMI</name>
<gene>
    <name evidence="1" type="ORF">F511_06718</name>
</gene>
<reference evidence="1 2" key="1">
    <citation type="journal article" date="2015" name="Proc. Natl. Acad. Sci. U.S.A.">
        <title>The resurrection genome of Boea hygrometrica: A blueprint for survival of dehydration.</title>
        <authorList>
            <person name="Xiao L."/>
            <person name="Yang G."/>
            <person name="Zhang L."/>
            <person name="Yang X."/>
            <person name="Zhao S."/>
            <person name="Ji Z."/>
            <person name="Zhou Q."/>
            <person name="Hu M."/>
            <person name="Wang Y."/>
            <person name="Chen M."/>
            <person name="Xu Y."/>
            <person name="Jin H."/>
            <person name="Xiao X."/>
            <person name="Hu G."/>
            <person name="Bao F."/>
            <person name="Hu Y."/>
            <person name="Wan P."/>
            <person name="Li L."/>
            <person name="Deng X."/>
            <person name="Kuang T."/>
            <person name="Xiang C."/>
            <person name="Zhu J.K."/>
            <person name="Oliver M.J."/>
            <person name="He Y."/>
        </authorList>
    </citation>
    <scope>NUCLEOTIDE SEQUENCE [LARGE SCALE GENOMIC DNA]</scope>
    <source>
        <strain evidence="2">cv. XS01</strain>
    </source>
</reference>
<keyword evidence="2" id="KW-1185">Reference proteome</keyword>
<protein>
    <submittedName>
        <fullName evidence="1">Uncharacterized protein</fullName>
    </submittedName>
</protein>
<evidence type="ECO:0000313" key="2">
    <source>
        <dbReference type="Proteomes" id="UP000250235"/>
    </source>
</evidence>
<dbReference type="Proteomes" id="UP000250235">
    <property type="component" value="Unassembled WGS sequence"/>
</dbReference>
<dbReference type="EMBL" id="KV018340">
    <property type="protein sequence ID" value="KZV17429.1"/>
    <property type="molecule type" value="Genomic_DNA"/>
</dbReference>
<accession>A0A2Z7AEG0</accession>
<sequence>MAGSELDLRPHGITRRGWDADSGASFVRCGAWLGPWLVPMGPAGPMVVHPGGSDQGGRSRELPPVDKLTSSLLIPALLNNRNADVIVADSRFLPISNADVIIADHSFLQ</sequence>
<organism evidence="1 2">
    <name type="scientific">Dorcoceras hygrometricum</name>
    <dbReference type="NCBI Taxonomy" id="472368"/>
    <lineage>
        <taxon>Eukaryota</taxon>
        <taxon>Viridiplantae</taxon>
        <taxon>Streptophyta</taxon>
        <taxon>Embryophyta</taxon>
        <taxon>Tracheophyta</taxon>
        <taxon>Spermatophyta</taxon>
        <taxon>Magnoliopsida</taxon>
        <taxon>eudicotyledons</taxon>
        <taxon>Gunneridae</taxon>
        <taxon>Pentapetalae</taxon>
        <taxon>asterids</taxon>
        <taxon>lamiids</taxon>
        <taxon>Lamiales</taxon>
        <taxon>Gesneriaceae</taxon>
        <taxon>Didymocarpoideae</taxon>
        <taxon>Trichosporeae</taxon>
        <taxon>Loxocarpinae</taxon>
        <taxon>Dorcoceras</taxon>
    </lineage>
</organism>
<proteinExistence type="predicted"/>
<dbReference type="AlphaFoldDB" id="A0A2Z7AEG0"/>
<evidence type="ECO:0000313" key="1">
    <source>
        <dbReference type="EMBL" id="KZV17429.1"/>
    </source>
</evidence>